<keyword evidence="2" id="KW-0479">Metal-binding</keyword>
<dbReference type="PANTHER" id="PTHR48267">
    <property type="entry name" value="CUPREDOXIN SUPERFAMILY PROTEIN"/>
    <property type="match status" value="1"/>
</dbReference>
<proteinExistence type="inferred from homology"/>
<evidence type="ECO:0000313" key="6">
    <source>
        <dbReference type="EMBL" id="MFC5495384.1"/>
    </source>
</evidence>
<dbReference type="PROSITE" id="PS00080">
    <property type="entry name" value="MULTICOPPER_OXIDASE2"/>
    <property type="match status" value="1"/>
</dbReference>
<dbReference type="PANTHER" id="PTHR48267:SF1">
    <property type="entry name" value="BILIRUBIN OXIDASE"/>
    <property type="match status" value="1"/>
</dbReference>
<dbReference type="InterPro" id="IPR011707">
    <property type="entry name" value="Cu-oxidase-like_N"/>
</dbReference>
<dbReference type="InterPro" id="IPR011706">
    <property type="entry name" value="Cu-oxidase_C"/>
</dbReference>
<dbReference type="Pfam" id="PF07731">
    <property type="entry name" value="Cu-oxidase_2"/>
    <property type="match status" value="1"/>
</dbReference>
<comment type="similarity">
    <text evidence="1">Belongs to the multicopper oxidase family.</text>
</comment>
<dbReference type="Pfam" id="PF07732">
    <property type="entry name" value="Cu-oxidase_3"/>
    <property type="match status" value="1"/>
</dbReference>
<dbReference type="SUPFAM" id="SSF49503">
    <property type="entry name" value="Cupredoxins"/>
    <property type="match status" value="4"/>
</dbReference>
<feature type="domain" description="Plastocyanin-like" evidence="5">
    <location>
        <begin position="189"/>
        <end position="307"/>
    </location>
</feature>
<evidence type="ECO:0000313" key="7">
    <source>
        <dbReference type="Proteomes" id="UP001595956"/>
    </source>
</evidence>
<evidence type="ECO:0000256" key="3">
    <source>
        <dbReference type="ARBA" id="ARBA00023002"/>
    </source>
</evidence>
<name>A0ABW0N8W4_9ACTN</name>
<evidence type="ECO:0000256" key="1">
    <source>
        <dbReference type="ARBA" id="ARBA00010609"/>
    </source>
</evidence>
<feature type="domain" description="Plastocyanin-like" evidence="4">
    <location>
        <begin position="525"/>
        <end position="635"/>
    </location>
</feature>
<dbReference type="InterPro" id="IPR045087">
    <property type="entry name" value="Cu-oxidase_fam"/>
</dbReference>
<dbReference type="InterPro" id="IPR002355">
    <property type="entry name" value="Cu_oxidase_Cu_BS"/>
</dbReference>
<accession>A0ABW0N8W4</accession>
<organism evidence="6 7">
    <name type="scientific">Nocardioides caricicola</name>
    <dbReference type="NCBI Taxonomy" id="634770"/>
    <lineage>
        <taxon>Bacteria</taxon>
        <taxon>Bacillati</taxon>
        <taxon>Actinomycetota</taxon>
        <taxon>Actinomycetes</taxon>
        <taxon>Propionibacteriales</taxon>
        <taxon>Nocardioidaceae</taxon>
        <taxon>Nocardioides</taxon>
    </lineage>
</organism>
<evidence type="ECO:0000259" key="5">
    <source>
        <dbReference type="Pfam" id="PF07732"/>
    </source>
</evidence>
<keyword evidence="7" id="KW-1185">Reference proteome</keyword>
<comment type="caution">
    <text evidence="6">The sequence shown here is derived from an EMBL/GenBank/DDBJ whole genome shotgun (WGS) entry which is preliminary data.</text>
</comment>
<dbReference type="InterPro" id="IPR008972">
    <property type="entry name" value="Cupredoxin"/>
</dbReference>
<dbReference type="Proteomes" id="UP001595956">
    <property type="component" value="Unassembled WGS sequence"/>
</dbReference>
<dbReference type="EMBL" id="JBHSMD010000010">
    <property type="protein sequence ID" value="MFC5495384.1"/>
    <property type="molecule type" value="Genomic_DNA"/>
</dbReference>
<dbReference type="Gene3D" id="2.60.40.420">
    <property type="entry name" value="Cupredoxins - blue copper proteins"/>
    <property type="match status" value="4"/>
</dbReference>
<evidence type="ECO:0000256" key="2">
    <source>
        <dbReference type="ARBA" id="ARBA00022723"/>
    </source>
</evidence>
<dbReference type="RefSeq" id="WP_345181799.1">
    <property type="nucleotide sequence ID" value="NZ_BAABFQ010000009.1"/>
</dbReference>
<evidence type="ECO:0000259" key="4">
    <source>
        <dbReference type="Pfam" id="PF07731"/>
    </source>
</evidence>
<gene>
    <name evidence="6" type="ORF">ACFPKY_19915</name>
</gene>
<reference evidence="7" key="1">
    <citation type="journal article" date="2019" name="Int. J. Syst. Evol. Microbiol.">
        <title>The Global Catalogue of Microorganisms (GCM) 10K type strain sequencing project: providing services to taxonomists for standard genome sequencing and annotation.</title>
        <authorList>
            <consortium name="The Broad Institute Genomics Platform"/>
            <consortium name="The Broad Institute Genome Sequencing Center for Infectious Disease"/>
            <person name="Wu L."/>
            <person name="Ma J."/>
        </authorList>
    </citation>
    <scope>NUCLEOTIDE SEQUENCE [LARGE SCALE GENOMIC DNA]</scope>
    <source>
        <strain evidence="7">KACC 13778</strain>
    </source>
</reference>
<protein>
    <submittedName>
        <fullName evidence="6">Multicopper oxidase domain-containing protein</fullName>
    </submittedName>
</protein>
<keyword evidence="3" id="KW-0560">Oxidoreductase</keyword>
<sequence>MNRPRPRTTGFVLIAVATLVTALFVHVSGVVGSSGREDGIAAAGLGAGTAGDGEEPVSAVIRIGLAGPTGDYETPRVTISQDGQLSVVNGDRFTHTVTSEVTDSRGRPLFDVSVPPGATREIPDATGLAAGNYGFYCRLHPNMRGTLTVTGGPGGVGGDRQRFELPLAVPRTVRDAHVRLDMRRTQSRMLPSGRRTTAWTYGGSWPGPTIRRPAGQRTLVTVANHLPPRAGSMSMHLHGDHHASRYDGQPTTFLVRRGMSRTYRYDLVDDGKPAPGSFFWYHDHRMDKTTRNNWMGLQGMFIVEDPREAAAGLPQGERDVPLMISDRSFTRRNQLGALHEPSMVHGGHGEHSGHGEHGGGMAWTGPHAPPNDASVGNRLLVNGRVAPHLRTTATRYRLRLLNSSAFSSYNLALSNGRPFTQIGTGDGLLPHPVVRKHILLGPGQRADVVVDFHGLAGKNVVLKTVPRAKRIEGTGSRVGNLLQFRVRGTAADDSRVPRNLPTPELVRAPRKISMTWDFSLEGDEESGTFWAINGKAYDADRVDHRVKLDTVEAWRLKNTSDITHYVHLHQLQWRTVSRNGRRPPPWERGLEDTWKLDPGEQIVVAAKFTDYTGPFMVHCHMLDHEDHGMMATFRIHR</sequence>